<accession>A0ACC6M426</accession>
<gene>
    <name evidence="1" type="primary">cyoE</name>
    <name evidence="1" type="ORF">SH601_06500</name>
</gene>
<evidence type="ECO:0000313" key="1">
    <source>
        <dbReference type="EMBL" id="MDX8045635.1"/>
    </source>
</evidence>
<evidence type="ECO:0000313" key="2">
    <source>
        <dbReference type="Proteomes" id="UP001277972"/>
    </source>
</evidence>
<organism evidence="1 2">
    <name type="scientific">Gracilibacillus pellucidus</name>
    <dbReference type="NCBI Taxonomy" id="3095368"/>
    <lineage>
        <taxon>Bacteria</taxon>
        <taxon>Bacillati</taxon>
        <taxon>Bacillota</taxon>
        <taxon>Bacilli</taxon>
        <taxon>Bacillales</taxon>
        <taxon>Bacillaceae</taxon>
        <taxon>Gracilibacillus</taxon>
    </lineage>
</organism>
<reference evidence="1" key="1">
    <citation type="submission" date="2023-11" db="EMBL/GenBank/DDBJ databases">
        <title>Gracilibacillus pellucida a moderately halophilic bacterium isolated from saline soil in Xinjiang province.</title>
        <authorList>
            <person name="Zhang Z."/>
            <person name="Tan F."/>
            <person name="Wang Y."/>
            <person name="Xia M."/>
        </authorList>
    </citation>
    <scope>NUCLEOTIDE SEQUENCE</scope>
    <source>
        <strain evidence="1">S3-1-1</strain>
    </source>
</reference>
<dbReference type="Proteomes" id="UP001277972">
    <property type="component" value="Unassembled WGS sequence"/>
</dbReference>
<dbReference type="EMBL" id="JAWZSR010000003">
    <property type="protein sequence ID" value="MDX8045635.1"/>
    <property type="molecule type" value="Genomic_DNA"/>
</dbReference>
<keyword evidence="1" id="KW-0808">Transferase</keyword>
<proteinExistence type="predicted"/>
<sequence length="286" mass="32822">MLKVLTELKYLFKRFVIIANAAPAVLGFFIALRYHDAYFTDYWLDFILLVVGALMIVGGALTLNNWLEADVDRLMERTKNRPTVTGTIPMPIILLIGIVLSFVGEVLLWLINWEVALYGFIGWFTYVVVYTMWTKRRFTWNTHIGSISGAVTPMMGWAVIDSTFHVIPISIFIIMFLWQMPHTYAIAIRKQEDYTNSGLQMLPVVKGKRVTIRRNAIYIALLLFVPLMVRGYSSLFYILITILNVAWFIIALAGFKATNIKKWANILFASSLAYLLLMYTLYVVFA</sequence>
<protein>
    <submittedName>
        <fullName evidence="1">Heme o synthase</fullName>
        <ecNumber evidence="1">2.5.1.141</ecNumber>
    </submittedName>
</protein>
<name>A0ACC6M426_9BACI</name>
<comment type="caution">
    <text evidence="1">The sequence shown here is derived from an EMBL/GenBank/DDBJ whole genome shotgun (WGS) entry which is preliminary data.</text>
</comment>
<dbReference type="EC" id="2.5.1.141" evidence="1"/>
<keyword evidence="2" id="KW-1185">Reference proteome</keyword>